<dbReference type="AlphaFoldDB" id="A0A6J4VIF3"/>
<feature type="non-terminal residue" evidence="2">
    <location>
        <position position="1"/>
    </location>
</feature>
<feature type="compositionally biased region" description="Basic residues" evidence="1">
    <location>
        <begin position="66"/>
        <end position="78"/>
    </location>
</feature>
<evidence type="ECO:0000256" key="1">
    <source>
        <dbReference type="SAM" id="MobiDB-lite"/>
    </source>
</evidence>
<accession>A0A6J4VIF3</accession>
<gene>
    <name evidence="2" type="ORF">AVDCRST_MAG49-4373</name>
</gene>
<reference evidence="2" key="1">
    <citation type="submission" date="2020-02" db="EMBL/GenBank/DDBJ databases">
        <authorList>
            <person name="Meier V. D."/>
        </authorList>
    </citation>
    <scope>NUCLEOTIDE SEQUENCE</scope>
    <source>
        <strain evidence="2">AVDCRST_MAG49</strain>
    </source>
</reference>
<feature type="region of interest" description="Disordered" evidence="1">
    <location>
        <begin position="1"/>
        <end position="78"/>
    </location>
</feature>
<name>A0A6J4VIF3_9BACT</name>
<feature type="non-terminal residue" evidence="2">
    <location>
        <position position="78"/>
    </location>
</feature>
<proteinExistence type="predicted"/>
<evidence type="ECO:0000313" key="2">
    <source>
        <dbReference type="EMBL" id="CAA9577251.1"/>
    </source>
</evidence>
<dbReference type="EMBL" id="CADCWG010000311">
    <property type="protein sequence ID" value="CAA9577251.1"/>
    <property type="molecule type" value="Genomic_DNA"/>
</dbReference>
<organism evidence="2">
    <name type="scientific">uncultured Thermomicrobiales bacterium</name>
    <dbReference type="NCBI Taxonomy" id="1645740"/>
    <lineage>
        <taxon>Bacteria</taxon>
        <taxon>Pseudomonadati</taxon>
        <taxon>Thermomicrobiota</taxon>
        <taxon>Thermomicrobia</taxon>
        <taxon>Thermomicrobiales</taxon>
        <taxon>environmental samples</taxon>
    </lineage>
</organism>
<feature type="compositionally biased region" description="Low complexity" evidence="1">
    <location>
        <begin position="1"/>
        <end position="35"/>
    </location>
</feature>
<sequence>DGARLPRGGPAGGRPAAAGRPARGAPVRPRLGAARSLGRDREPGRAGAGPGRLLRPRPADGARGRAGPRHGRAQGHEV</sequence>
<protein>
    <submittedName>
        <fullName evidence="2">Uncharacterized protein</fullName>
    </submittedName>
</protein>